<evidence type="ECO:0000256" key="2">
    <source>
        <dbReference type="ARBA" id="ARBA00022670"/>
    </source>
</evidence>
<dbReference type="InterPro" id="IPR000064">
    <property type="entry name" value="NLP_P60_dom"/>
</dbReference>
<evidence type="ECO:0000256" key="3">
    <source>
        <dbReference type="ARBA" id="ARBA00022801"/>
    </source>
</evidence>
<dbReference type="GO" id="GO:0006508">
    <property type="term" value="P:proteolysis"/>
    <property type="evidence" value="ECO:0007669"/>
    <property type="project" value="UniProtKB-KW"/>
</dbReference>
<dbReference type="SUPFAM" id="SSF54001">
    <property type="entry name" value="Cysteine proteinases"/>
    <property type="match status" value="1"/>
</dbReference>
<feature type="domain" description="SH3b" evidence="6">
    <location>
        <begin position="99"/>
        <end position="161"/>
    </location>
</feature>
<dbReference type="Gene3D" id="2.30.30.40">
    <property type="entry name" value="SH3 Domains"/>
    <property type="match status" value="2"/>
</dbReference>
<evidence type="ECO:0000313" key="9">
    <source>
        <dbReference type="Proteomes" id="UP000886741"/>
    </source>
</evidence>
<proteinExistence type="inferred from homology"/>
<keyword evidence="2" id="KW-0645">Protease</keyword>
<dbReference type="PANTHER" id="PTHR47053:SF1">
    <property type="entry name" value="MUREIN DD-ENDOPEPTIDASE MEPH-RELATED"/>
    <property type="match status" value="1"/>
</dbReference>
<dbReference type="Proteomes" id="UP000886741">
    <property type="component" value="Unassembled WGS sequence"/>
</dbReference>
<dbReference type="InterPro" id="IPR038765">
    <property type="entry name" value="Papain-like_cys_pep_sf"/>
</dbReference>
<organism evidence="8 9">
    <name type="scientific">Candidatus Avoscillospira avistercoris</name>
    <dbReference type="NCBI Taxonomy" id="2840707"/>
    <lineage>
        <taxon>Bacteria</taxon>
        <taxon>Bacillati</taxon>
        <taxon>Bacillota</taxon>
        <taxon>Clostridia</taxon>
        <taxon>Eubacteriales</taxon>
        <taxon>Oscillospiraceae</taxon>
        <taxon>Oscillospiraceae incertae sedis</taxon>
        <taxon>Candidatus Avoscillospira</taxon>
    </lineage>
</organism>
<dbReference type="Pfam" id="PF08239">
    <property type="entry name" value="SH3_3"/>
    <property type="match status" value="2"/>
</dbReference>
<evidence type="ECO:0000256" key="4">
    <source>
        <dbReference type="ARBA" id="ARBA00022807"/>
    </source>
</evidence>
<evidence type="ECO:0000313" key="8">
    <source>
        <dbReference type="EMBL" id="HIS65697.1"/>
    </source>
</evidence>
<dbReference type="InterPro" id="IPR003646">
    <property type="entry name" value="SH3-like_bac-type"/>
</dbReference>
<feature type="domain" description="NlpC/P60" evidence="7">
    <location>
        <begin position="173"/>
        <end position="294"/>
    </location>
</feature>
<dbReference type="SMART" id="SM00287">
    <property type="entry name" value="SH3b"/>
    <property type="match status" value="2"/>
</dbReference>
<dbReference type="GO" id="GO:0008234">
    <property type="term" value="F:cysteine-type peptidase activity"/>
    <property type="evidence" value="ECO:0007669"/>
    <property type="project" value="UniProtKB-KW"/>
</dbReference>
<feature type="signal peptide" evidence="5">
    <location>
        <begin position="1"/>
        <end position="27"/>
    </location>
</feature>
<dbReference type="EMBL" id="DVJJ01000153">
    <property type="protein sequence ID" value="HIS65697.1"/>
    <property type="molecule type" value="Genomic_DNA"/>
</dbReference>
<dbReference type="Pfam" id="PF00877">
    <property type="entry name" value="NLPC_P60"/>
    <property type="match status" value="1"/>
</dbReference>
<feature type="domain" description="SH3b" evidence="6">
    <location>
        <begin position="26"/>
        <end position="93"/>
    </location>
</feature>
<gene>
    <name evidence="8" type="ORF">IAA83_10090</name>
</gene>
<dbReference type="PROSITE" id="PS51781">
    <property type="entry name" value="SH3B"/>
    <property type="match status" value="2"/>
</dbReference>
<dbReference type="PANTHER" id="PTHR47053">
    <property type="entry name" value="MUREIN DD-ENDOPEPTIDASE MEPH-RELATED"/>
    <property type="match status" value="1"/>
</dbReference>
<comment type="similarity">
    <text evidence="1">Belongs to the peptidase C40 family.</text>
</comment>
<evidence type="ECO:0000256" key="5">
    <source>
        <dbReference type="SAM" id="SignalP"/>
    </source>
</evidence>
<protein>
    <submittedName>
        <fullName evidence="8">C40 family peptidase</fullName>
    </submittedName>
</protein>
<sequence>MNRAKRLLILSTMAVAATAAISISASATELKTGIGVVETSLRLRESASSDSDTISIASPGDNVVIIREVDGWYLVDYNLDIGYMSADYITFKERENVELGDGRINTSSVNLRSQPSSSSDLVCQMQYGDEAYIIGFNCGWYKVQFEGQTGYVRSDLMELTEKPIYNSSSGSSVSVGQQAADLGMQYLGTPYVWGGTTPSGFDCSGFTRYVYKQLGYTLSRTAGQQLGNGYAVSSLQPGDLVFFDNTYATSAAASHVGIYIGNNQFVHAASGGVKVTSLSDSYYASRYIGARRIA</sequence>
<dbReference type="Gene3D" id="3.90.1720.10">
    <property type="entry name" value="endopeptidase domain like (from Nostoc punctiforme)"/>
    <property type="match status" value="1"/>
</dbReference>
<evidence type="ECO:0000259" key="6">
    <source>
        <dbReference type="PROSITE" id="PS51781"/>
    </source>
</evidence>
<dbReference type="AlphaFoldDB" id="A0A9D1FAW9"/>
<reference evidence="8" key="2">
    <citation type="journal article" date="2021" name="PeerJ">
        <title>Extensive microbial diversity within the chicken gut microbiome revealed by metagenomics and culture.</title>
        <authorList>
            <person name="Gilroy R."/>
            <person name="Ravi A."/>
            <person name="Getino M."/>
            <person name="Pursley I."/>
            <person name="Horton D.L."/>
            <person name="Alikhan N.F."/>
            <person name="Baker D."/>
            <person name="Gharbi K."/>
            <person name="Hall N."/>
            <person name="Watson M."/>
            <person name="Adriaenssens E.M."/>
            <person name="Foster-Nyarko E."/>
            <person name="Jarju S."/>
            <person name="Secka A."/>
            <person name="Antonio M."/>
            <person name="Oren A."/>
            <person name="Chaudhuri R.R."/>
            <person name="La Ragione R."/>
            <person name="Hildebrand F."/>
            <person name="Pallen M.J."/>
        </authorList>
    </citation>
    <scope>NUCLEOTIDE SEQUENCE</scope>
    <source>
        <strain evidence="8">ChiBcec16-1751</strain>
    </source>
</reference>
<keyword evidence="3" id="KW-0378">Hydrolase</keyword>
<keyword evidence="5" id="KW-0732">Signal</keyword>
<evidence type="ECO:0000259" key="7">
    <source>
        <dbReference type="PROSITE" id="PS51935"/>
    </source>
</evidence>
<name>A0A9D1FAW9_9FIRM</name>
<accession>A0A9D1FAW9</accession>
<feature type="chain" id="PRO_5038498559" evidence="5">
    <location>
        <begin position="28"/>
        <end position="294"/>
    </location>
</feature>
<dbReference type="InterPro" id="IPR051202">
    <property type="entry name" value="Peptidase_C40"/>
</dbReference>
<comment type="caution">
    <text evidence="8">The sequence shown here is derived from an EMBL/GenBank/DDBJ whole genome shotgun (WGS) entry which is preliminary data.</text>
</comment>
<dbReference type="PROSITE" id="PS51935">
    <property type="entry name" value="NLPC_P60"/>
    <property type="match status" value="1"/>
</dbReference>
<keyword evidence="4" id="KW-0788">Thiol protease</keyword>
<reference evidence="8" key="1">
    <citation type="submission" date="2020-10" db="EMBL/GenBank/DDBJ databases">
        <authorList>
            <person name="Gilroy R."/>
        </authorList>
    </citation>
    <scope>NUCLEOTIDE SEQUENCE</scope>
    <source>
        <strain evidence="8">ChiBcec16-1751</strain>
    </source>
</reference>
<evidence type="ECO:0000256" key="1">
    <source>
        <dbReference type="ARBA" id="ARBA00007074"/>
    </source>
</evidence>